<dbReference type="AlphaFoldDB" id="X7XN78"/>
<comment type="caution">
    <text evidence="1">The sequence shown here is derived from an EMBL/GenBank/DDBJ whole genome shotgun (WGS) entry which is preliminary data.</text>
</comment>
<protein>
    <submittedName>
        <fullName evidence="1">Uncharacterized protein</fullName>
    </submittedName>
</protein>
<organism evidence="1 2">
    <name type="scientific">Mycobacterium kansasii 662</name>
    <dbReference type="NCBI Taxonomy" id="1299326"/>
    <lineage>
        <taxon>Bacteria</taxon>
        <taxon>Bacillati</taxon>
        <taxon>Actinomycetota</taxon>
        <taxon>Actinomycetes</taxon>
        <taxon>Mycobacteriales</taxon>
        <taxon>Mycobacteriaceae</taxon>
        <taxon>Mycobacterium</taxon>
    </lineage>
</organism>
<sequence>MGNDVLEIDRDGTLSHEAYRKPRDLGNITERAHLRTSLMAPPTET</sequence>
<proteinExistence type="predicted"/>
<dbReference type="Proteomes" id="UP000020561">
    <property type="component" value="Unassembled WGS sequence"/>
</dbReference>
<accession>X7XN78</accession>
<gene>
    <name evidence="1" type="ORF">I545_7016</name>
</gene>
<dbReference type="EMBL" id="JAOA01000050">
    <property type="protein sequence ID" value="ETZ96361.1"/>
    <property type="molecule type" value="Genomic_DNA"/>
</dbReference>
<evidence type="ECO:0000313" key="1">
    <source>
        <dbReference type="EMBL" id="ETZ96361.1"/>
    </source>
</evidence>
<name>X7XN78_MYCKA</name>
<dbReference type="PATRIC" id="fig|1299326.3.peg.6727"/>
<evidence type="ECO:0000313" key="2">
    <source>
        <dbReference type="Proteomes" id="UP000020561"/>
    </source>
</evidence>
<reference evidence="1 2" key="1">
    <citation type="submission" date="2013-12" db="EMBL/GenBank/DDBJ databases">
        <authorList>
            <person name="Brown-Elliot B."/>
            <person name="Wallace R."/>
            <person name="Lenaerts A."/>
            <person name="Ordway D."/>
            <person name="DeGroote M.A."/>
            <person name="Parker T."/>
            <person name="Sizemore C."/>
            <person name="Tallon L.J."/>
            <person name="Sadzewicz L.K."/>
            <person name="Sengamalay N."/>
            <person name="Fraser C.M."/>
            <person name="Hine E."/>
            <person name="Shefchek K.A."/>
            <person name="Das S.P."/>
            <person name="Tettelin H."/>
        </authorList>
    </citation>
    <scope>NUCLEOTIDE SEQUENCE [LARGE SCALE GENOMIC DNA]</scope>
    <source>
        <strain evidence="1 2">662</strain>
    </source>
</reference>